<dbReference type="SUPFAM" id="SSF50610">
    <property type="entry name" value="mu transposase, C-terminal domain"/>
    <property type="match status" value="1"/>
</dbReference>
<evidence type="ECO:0000259" key="1">
    <source>
        <dbReference type="PROSITE" id="PS50994"/>
    </source>
</evidence>
<evidence type="ECO:0000313" key="3">
    <source>
        <dbReference type="Proteomes" id="UP000223606"/>
    </source>
</evidence>
<dbReference type="Gene3D" id="2.30.30.130">
    <property type="entry name" value="Transposase, Mu, C-terminal"/>
    <property type="match status" value="1"/>
</dbReference>
<proteinExistence type="predicted"/>
<evidence type="ECO:0000313" key="2">
    <source>
        <dbReference type="EMBL" id="SON55777.1"/>
    </source>
</evidence>
<dbReference type="InterPro" id="IPR009004">
    <property type="entry name" value="Transposase_Mu_C"/>
</dbReference>
<dbReference type="InterPro" id="IPR012337">
    <property type="entry name" value="RNaseH-like_sf"/>
</dbReference>
<accession>A0A2C9D643</accession>
<dbReference type="InterPro" id="IPR001584">
    <property type="entry name" value="Integrase_cat-core"/>
</dbReference>
<reference evidence="3" key="1">
    <citation type="submission" date="2017-09" db="EMBL/GenBank/DDBJ databases">
        <title>Genome sequence of Nannocystis excedens DSM 71.</title>
        <authorList>
            <person name="Blom J."/>
        </authorList>
    </citation>
    <scope>NUCLEOTIDE SEQUENCE [LARGE SCALE GENOMIC DNA]</scope>
    <source>
        <strain evidence="3">type strain: E19</strain>
    </source>
</reference>
<dbReference type="GO" id="GO:0015074">
    <property type="term" value="P:DNA integration"/>
    <property type="evidence" value="ECO:0007669"/>
    <property type="project" value="InterPro"/>
</dbReference>
<dbReference type="Proteomes" id="UP000223606">
    <property type="component" value="Chromosome 1"/>
</dbReference>
<dbReference type="SUPFAM" id="SSF53098">
    <property type="entry name" value="Ribonuclease H-like"/>
    <property type="match status" value="1"/>
</dbReference>
<dbReference type="Gene3D" id="3.30.420.10">
    <property type="entry name" value="Ribonuclease H-like superfamily/Ribonuclease H"/>
    <property type="match status" value="1"/>
</dbReference>
<dbReference type="InterPro" id="IPR015378">
    <property type="entry name" value="Transposase-like_Mu_C"/>
</dbReference>
<dbReference type="Pfam" id="PF09299">
    <property type="entry name" value="Mu-transpos_C"/>
    <property type="match status" value="1"/>
</dbReference>
<dbReference type="AlphaFoldDB" id="A0A2C9D643"/>
<gene>
    <name evidence="2" type="ORF">HDIA_2236</name>
</gene>
<dbReference type="PROSITE" id="PS50994">
    <property type="entry name" value="INTEGRASE"/>
    <property type="match status" value="1"/>
</dbReference>
<dbReference type="KEGG" id="hdi:HDIA_2236"/>
<dbReference type="RefSeq" id="WP_099556237.1">
    <property type="nucleotide sequence ID" value="NZ_LT960614.1"/>
</dbReference>
<dbReference type="EMBL" id="LT960614">
    <property type="protein sequence ID" value="SON55777.1"/>
    <property type="molecule type" value="Genomic_DNA"/>
</dbReference>
<dbReference type="GO" id="GO:0003676">
    <property type="term" value="F:nucleic acid binding"/>
    <property type="evidence" value="ECO:0007669"/>
    <property type="project" value="InterPro"/>
</dbReference>
<dbReference type="OrthoDB" id="5287589at2"/>
<dbReference type="InterPro" id="IPR036397">
    <property type="entry name" value="RNaseH_sf"/>
</dbReference>
<protein>
    <recommendedName>
        <fullName evidence="1">Integrase catalytic domain-containing protein</fullName>
    </recommendedName>
</protein>
<keyword evidence="3" id="KW-1185">Reference proteome</keyword>
<organism evidence="2 3">
    <name type="scientific">Hartmannibacter diazotrophicus</name>
    <dbReference type="NCBI Taxonomy" id="1482074"/>
    <lineage>
        <taxon>Bacteria</taxon>
        <taxon>Pseudomonadati</taxon>
        <taxon>Pseudomonadota</taxon>
        <taxon>Alphaproteobacteria</taxon>
        <taxon>Hyphomicrobiales</taxon>
        <taxon>Pleomorphomonadaceae</taxon>
        <taxon>Hartmannibacter</taxon>
    </lineage>
</organism>
<sequence>MERLTVVTIAKALSITPRAVHLRSNNEAWPYTETSVKGGRQRVYDPADLPAKVQDALRDHMLRTGSPSAETRPQLRGETAEATTDLAIAAGNVDAGDLKGWQREIMLARLALLREAERIAAAGGLFNAFTTLSRAASDGTLPPALMRAASAANAKKGEGRTLSVTSLRRWHAAFEAAGRKPLALAPDRSPAEKTLPPAWLPDFLEFYALPTKPTVAGAYQEALDKRPGLALPPLRTVQHHIKKLPALARNRGRMGPRALRQMKAFVRRDVSELWPTAVYVTDGHTHHAAVAHPLTGKPFRPEITATIDVVTRRITGWSVALSEATWGTIDALRHAFTTCGVPDIWYVDRGKGFNNDVIDDTLTGLLARFGVTKERSLPYRSQARGVIERFHRTWIEASRFSPTYQGWDMDPEARKRVDDQIKLEIAESGRSDILQGWDDFIVWCGEQVAKYNDRPHAALPKIVDAATGRRRHMSPDEVWRQWEAKGWSADREDGDDIELMFRPQERRKVNRCEIQLFTNRYFADCLEDFHELEVLVSYDIHDASKVWVFAPDGQFITEATYFGNSVSFFPVSKVEQDHERRVNERAKRVGKRMAAVEEERQKPVLEIVARRETPIVIEPESSRPTATLEVVASPNEPPVTAAKSADDRPERFKSDFEMAAWLWHHRDRMTAHDAGWLVDRLTDSPAFTIRLSMEGIDAAALKGAAKAFIAKQEVKNS</sequence>
<feature type="domain" description="Integrase catalytic" evidence="1">
    <location>
        <begin position="271"/>
        <end position="393"/>
    </location>
</feature>
<name>A0A2C9D643_9HYPH</name>